<gene>
    <name evidence="1" type="ORF">FHU34_11943</name>
</gene>
<name>A0A561VVI4_9ACTN</name>
<dbReference type="AlphaFoldDB" id="A0A561VVI4"/>
<sequence length="154" mass="16740">MTSIRRGRGSEASRALPLQYWGVRRVLGDGWSIDLYGDWTAERAKGGGTTWCAPGRTILVVPGAPWRCADGADIIASLDAHLPPGPTLKLGEGGRGGIGHRAAWVYHHDGDVGSTLHGYTFIDETYLETVFTDTHSGDLRWAYDAWRSVTRSAT</sequence>
<comment type="caution">
    <text evidence="1">The sequence shown here is derived from an EMBL/GenBank/DDBJ whole genome shotgun (WGS) entry which is preliminary data.</text>
</comment>
<evidence type="ECO:0000313" key="1">
    <source>
        <dbReference type="EMBL" id="TWG15625.1"/>
    </source>
</evidence>
<dbReference type="Proteomes" id="UP000317685">
    <property type="component" value="Unassembled WGS sequence"/>
</dbReference>
<organism evidence="1 2">
    <name type="scientific">Micromonospora taraxaci</name>
    <dbReference type="NCBI Taxonomy" id="1316803"/>
    <lineage>
        <taxon>Bacteria</taxon>
        <taxon>Bacillati</taxon>
        <taxon>Actinomycetota</taxon>
        <taxon>Actinomycetes</taxon>
        <taxon>Micromonosporales</taxon>
        <taxon>Micromonosporaceae</taxon>
        <taxon>Micromonospora</taxon>
    </lineage>
</organism>
<dbReference type="EMBL" id="VIWZ01000001">
    <property type="protein sequence ID" value="TWG15625.1"/>
    <property type="molecule type" value="Genomic_DNA"/>
</dbReference>
<proteinExistence type="predicted"/>
<evidence type="ECO:0000313" key="2">
    <source>
        <dbReference type="Proteomes" id="UP000317685"/>
    </source>
</evidence>
<keyword evidence="2" id="KW-1185">Reference proteome</keyword>
<accession>A0A561VVI4</accession>
<protein>
    <submittedName>
        <fullName evidence="1">Uncharacterized protein</fullName>
    </submittedName>
</protein>
<reference evidence="1 2" key="1">
    <citation type="submission" date="2019-06" db="EMBL/GenBank/DDBJ databases">
        <title>Sequencing the genomes of 1000 actinobacteria strains.</title>
        <authorList>
            <person name="Klenk H.-P."/>
        </authorList>
    </citation>
    <scope>NUCLEOTIDE SEQUENCE [LARGE SCALE GENOMIC DNA]</scope>
    <source>
        <strain evidence="1 2">DSM 45885</strain>
    </source>
</reference>